<comment type="caution">
    <text evidence="2">The sequence shown here is derived from an EMBL/GenBank/DDBJ whole genome shotgun (WGS) entry which is preliminary data.</text>
</comment>
<keyword evidence="3" id="KW-1185">Reference proteome</keyword>
<dbReference type="Pfam" id="PF00535">
    <property type="entry name" value="Glycos_transf_2"/>
    <property type="match status" value="1"/>
</dbReference>
<gene>
    <name evidence="2" type="ORF">Plo01_07880</name>
</gene>
<reference evidence="2 3" key="1">
    <citation type="submission" date="2021-01" db="EMBL/GenBank/DDBJ databases">
        <title>Whole genome shotgun sequence of Planobispora longispora NBRC 13918.</title>
        <authorList>
            <person name="Komaki H."/>
            <person name="Tamura T."/>
        </authorList>
    </citation>
    <scope>NUCLEOTIDE SEQUENCE [LARGE SCALE GENOMIC DNA]</scope>
    <source>
        <strain evidence="2 3">NBRC 13918</strain>
    </source>
</reference>
<dbReference type="InterPro" id="IPR029044">
    <property type="entry name" value="Nucleotide-diphossugar_trans"/>
</dbReference>
<dbReference type="SUPFAM" id="SSF53448">
    <property type="entry name" value="Nucleotide-diphospho-sugar transferases"/>
    <property type="match status" value="1"/>
</dbReference>
<accession>A0A8J3W2H6</accession>
<dbReference type="InterPro" id="IPR050834">
    <property type="entry name" value="Glycosyltransf_2"/>
</dbReference>
<evidence type="ECO:0000313" key="3">
    <source>
        <dbReference type="Proteomes" id="UP000616724"/>
    </source>
</evidence>
<dbReference type="CDD" id="cd00761">
    <property type="entry name" value="Glyco_tranf_GTA_type"/>
    <property type="match status" value="1"/>
</dbReference>
<organism evidence="2 3">
    <name type="scientific">Planobispora longispora</name>
    <dbReference type="NCBI Taxonomy" id="28887"/>
    <lineage>
        <taxon>Bacteria</taxon>
        <taxon>Bacillati</taxon>
        <taxon>Actinomycetota</taxon>
        <taxon>Actinomycetes</taxon>
        <taxon>Streptosporangiales</taxon>
        <taxon>Streptosporangiaceae</taxon>
        <taxon>Planobispora</taxon>
    </lineage>
</organism>
<dbReference type="PANTHER" id="PTHR43685:SF2">
    <property type="entry name" value="GLYCOSYLTRANSFERASE 2-LIKE DOMAIN-CONTAINING PROTEIN"/>
    <property type="match status" value="1"/>
</dbReference>
<dbReference type="PANTHER" id="PTHR43685">
    <property type="entry name" value="GLYCOSYLTRANSFERASE"/>
    <property type="match status" value="1"/>
</dbReference>
<dbReference type="AlphaFoldDB" id="A0A8J3W2H6"/>
<evidence type="ECO:0000313" key="2">
    <source>
        <dbReference type="EMBL" id="GIH74359.1"/>
    </source>
</evidence>
<dbReference type="InterPro" id="IPR001173">
    <property type="entry name" value="Glyco_trans_2-like"/>
</dbReference>
<dbReference type="EMBL" id="BOOH01000008">
    <property type="protein sequence ID" value="GIH74359.1"/>
    <property type="molecule type" value="Genomic_DNA"/>
</dbReference>
<sequence>MAGAGHQVVVITESSAESLTSLADAGVVIVPPLPADPDWRYLSPVHEYADRVSRTLASLDDPVDVLEAPVAGAESFTAVRVRRLLGGRRAPVVARLTVAPAPAPPVTFHDDIRAFAEDYVLRHCDAISRPLGGGARDRVRGVWPTPLTTDPPARPTIEDPVRRIVFLGELSRTSGVETFLDVADRLASFTVVVAGHDTPTDPFGRSYAASLRSAATILRDTGDLDEILAKPAILLVPDLSRASADLLDAAAARGAVIVGGGASAHPHVLTVPDTSPRALADAVLRWSDRPEELEAWSRAARHGTLRRCRPAAVARSAERLYATLRERPPRARRVSRRHRVSFVIPLYNQGAFVREAVASARATRCDGADVEIVVVDDGSTDDRTRRVFDGLDGVTKVRQRNKGLAGARNAGIRASSGDLVVPLDADDLVAESFTGKALGALADDDALAYVSCYSRNFGLFGGVLAAVGNVPGLMPFLHTDARCTSLYRRTALDRVGGYDEEMPAYEDWDLQIRLRKAGLLGDVIPEALFFYRRHPGSLVHRYSNAARVELIQYLMRKHADLLEPQGLDLALKLIDLWRNKFEPSESMRFRDTNDL</sequence>
<dbReference type="Proteomes" id="UP000616724">
    <property type="component" value="Unassembled WGS sequence"/>
</dbReference>
<proteinExistence type="predicted"/>
<feature type="domain" description="Glycosyltransferase 2-like" evidence="1">
    <location>
        <begin position="341"/>
        <end position="461"/>
    </location>
</feature>
<dbReference type="Gene3D" id="3.40.50.2000">
    <property type="entry name" value="Glycogen Phosphorylase B"/>
    <property type="match status" value="2"/>
</dbReference>
<evidence type="ECO:0000259" key="1">
    <source>
        <dbReference type="Pfam" id="PF00535"/>
    </source>
</evidence>
<dbReference type="SUPFAM" id="SSF53756">
    <property type="entry name" value="UDP-Glycosyltransferase/glycogen phosphorylase"/>
    <property type="match status" value="1"/>
</dbReference>
<dbReference type="Gene3D" id="3.90.550.10">
    <property type="entry name" value="Spore Coat Polysaccharide Biosynthesis Protein SpsA, Chain A"/>
    <property type="match status" value="1"/>
</dbReference>
<name>A0A8J3W2H6_9ACTN</name>
<protein>
    <recommendedName>
        <fullName evidence="1">Glycosyltransferase 2-like domain-containing protein</fullName>
    </recommendedName>
</protein>